<accession>A0A9D9EM65</accession>
<feature type="domain" description="4Fe-4S ferredoxin-type" evidence="4">
    <location>
        <begin position="93"/>
        <end position="122"/>
    </location>
</feature>
<dbReference type="EMBL" id="JADIMS010000053">
    <property type="protein sequence ID" value="MBO8450088.1"/>
    <property type="molecule type" value="Genomic_DNA"/>
</dbReference>
<evidence type="ECO:0000313" key="5">
    <source>
        <dbReference type="EMBL" id="MBO8450088.1"/>
    </source>
</evidence>
<organism evidence="5 6">
    <name type="scientific">Candidatus Avitreponema avistercoris</name>
    <dbReference type="NCBI Taxonomy" id="2840705"/>
    <lineage>
        <taxon>Bacteria</taxon>
        <taxon>Pseudomonadati</taxon>
        <taxon>Spirochaetota</taxon>
        <taxon>Spirochaetia</taxon>
        <taxon>Spirochaetales</taxon>
        <taxon>Candidatus Avitreponema</taxon>
    </lineage>
</organism>
<evidence type="ECO:0000313" key="6">
    <source>
        <dbReference type="Proteomes" id="UP000823616"/>
    </source>
</evidence>
<dbReference type="SUPFAM" id="SSF54862">
    <property type="entry name" value="4Fe-4S ferredoxins"/>
    <property type="match status" value="1"/>
</dbReference>
<evidence type="ECO:0000256" key="2">
    <source>
        <dbReference type="ARBA" id="ARBA00023004"/>
    </source>
</evidence>
<proteinExistence type="predicted"/>
<dbReference type="PANTHER" id="PTHR43560">
    <property type="entry name" value="ION-TRANSLOCATING OXIDOREDUCTASE COMPLEX SUBUNIT B"/>
    <property type="match status" value="1"/>
</dbReference>
<comment type="caution">
    <text evidence="5">The sequence shown here is derived from an EMBL/GenBank/DDBJ whole genome shotgun (WGS) entry which is preliminary data.</text>
</comment>
<dbReference type="PROSITE" id="PS00198">
    <property type="entry name" value="4FE4S_FER_1"/>
    <property type="match status" value="2"/>
</dbReference>
<keyword evidence="1" id="KW-0479">Metal-binding</keyword>
<dbReference type="GO" id="GO:0046872">
    <property type="term" value="F:metal ion binding"/>
    <property type="evidence" value="ECO:0007669"/>
    <property type="project" value="UniProtKB-KW"/>
</dbReference>
<feature type="domain" description="4Fe-4S ferredoxin-type" evidence="4">
    <location>
        <begin position="15"/>
        <end position="44"/>
    </location>
</feature>
<dbReference type="AlphaFoldDB" id="A0A9D9EM65"/>
<dbReference type="Gene3D" id="3.30.70.20">
    <property type="match status" value="2"/>
</dbReference>
<keyword evidence="3" id="KW-0411">Iron-sulfur</keyword>
<sequence>ASACPFGAVQMSADGLPVVDLETCTGCGVCVSACPQHLLALFPVSGTGALLRCSCCNPVKNRLLKDCKAACIKCGKCARQCHANAITMDPDSGLPAVDRSLCDSCGECVRGCPTGALCLAETVFSPAKEAESLGSA</sequence>
<dbReference type="Pfam" id="PF12838">
    <property type="entry name" value="Fer4_7"/>
    <property type="match status" value="1"/>
</dbReference>
<evidence type="ECO:0000259" key="4">
    <source>
        <dbReference type="PROSITE" id="PS51379"/>
    </source>
</evidence>
<feature type="non-terminal residue" evidence="5">
    <location>
        <position position="1"/>
    </location>
</feature>
<reference evidence="5" key="2">
    <citation type="journal article" date="2021" name="PeerJ">
        <title>Extensive microbial diversity within the chicken gut microbiome revealed by metagenomics and culture.</title>
        <authorList>
            <person name="Gilroy R."/>
            <person name="Ravi A."/>
            <person name="Getino M."/>
            <person name="Pursley I."/>
            <person name="Horton D.L."/>
            <person name="Alikhan N.F."/>
            <person name="Baker D."/>
            <person name="Gharbi K."/>
            <person name="Hall N."/>
            <person name="Watson M."/>
            <person name="Adriaenssens E.M."/>
            <person name="Foster-Nyarko E."/>
            <person name="Jarju S."/>
            <person name="Secka A."/>
            <person name="Antonio M."/>
            <person name="Oren A."/>
            <person name="Chaudhuri R.R."/>
            <person name="La Ragione R."/>
            <person name="Hildebrand F."/>
            <person name="Pallen M.J."/>
        </authorList>
    </citation>
    <scope>NUCLEOTIDE SEQUENCE</scope>
    <source>
        <strain evidence="5">B3-4054</strain>
    </source>
</reference>
<dbReference type="Pfam" id="PF00037">
    <property type="entry name" value="Fer4"/>
    <property type="match status" value="1"/>
</dbReference>
<dbReference type="GO" id="GO:0051536">
    <property type="term" value="F:iron-sulfur cluster binding"/>
    <property type="evidence" value="ECO:0007669"/>
    <property type="project" value="UniProtKB-KW"/>
</dbReference>
<dbReference type="InterPro" id="IPR050395">
    <property type="entry name" value="4Fe4S_Ferredoxin_RnfB"/>
</dbReference>
<dbReference type="InterPro" id="IPR017896">
    <property type="entry name" value="4Fe4S_Fe-S-bd"/>
</dbReference>
<dbReference type="InterPro" id="IPR017900">
    <property type="entry name" value="4Fe4S_Fe_S_CS"/>
</dbReference>
<dbReference type="PANTHER" id="PTHR43560:SF1">
    <property type="entry name" value="ION-TRANSLOCATING OXIDOREDUCTASE COMPLEX SUBUNIT B"/>
    <property type="match status" value="1"/>
</dbReference>
<gene>
    <name evidence="5" type="ORF">IAA96_03175</name>
</gene>
<evidence type="ECO:0000256" key="1">
    <source>
        <dbReference type="ARBA" id="ARBA00022723"/>
    </source>
</evidence>
<protein>
    <submittedName>
        <fullName evidence="5">4Fe-4S binding protein</fullName>
    </submittedName>
</protein>
<name>A0A9D9EM65_9SPIR</name>
<reference evidence="5" key="1">
    <citation type="submission" date="2020-10" db="EMBL/GenBank/DDBJ databases">
        <authorList>
            <person name="Gilroy R."/>
        </authorList>
    </citation>
    <scope>NUCLEOTIDE SEQUENCE</scope>
    <source>
        <strain evidence="5">B3-4054</strain>
    </source>
</reference>
<keyword evidence="2" id="KW-0408">Iron</keyword>
<evidence type="ECO:0000256" key="3">
    <source>
        <dbReference type="ARBA" id="ARBA00023014"/>
    </source>
</evidence>
<dbReference type="Proteomes" id="UP000823616">
    <property type="component" value="Unassembled WGS sequence"/>
</dbReference>
<feature type="domain" description="4Fe-4S ferredoxin-type" evidence="4">
    <location>
        <begin position="61"/>
        <end position="91"/>
    </location>
</feature>
<dbReference type="PROSITE" id="PS51379">
    <property type="entry name" value="4FE4S_FER_2"/>
    <property type="match status" value="3"/>
</dbReference>